<reference evidence="4 5" key="1">
    <citation type="submission" date="2019-04" db="EMBL/GenBank/DDBJ databases">
        <title>Chromosome genome assembly for Takifugu flavidus.</title>
        <authorList>
            <person name="Xiao S."/>
        </authorList>
    </citation>
    <scope>NUCLEOTIDE SEQUENCE [LARGE SCALE GENOMIC DNA]</scope>
    <source>
        <strain evidence="4">HTHZ2018</strain>
        <tissue evidence="4">Muscle</tissue>
    </source>
</reference>
<evidence type="ECO:0000313" key="5">
    <source>
        <dbReference type="Proteomes" id="UP000324091"/>
    </source>
</evidence>
<keyword evidence="5" id="KW-1185">Reference proteome</keyword>
<evidence type="ECO:0000256" key="1">
    <source>
        <dbReference type="ARBA" id="ARBA00009019"/>
    </source>
</evidence>
<evidence type="ECO:0000313" key="4">
    <source>
        <dbReference type="EMBL" id="TWW82284.1"/>
    </source>
</evidence>
<name>A0A5C6PRI7_9TELE</name>
<keyword evidence="2 3" id="KW-0175">Coiled coil</keyword>
<gene>
    <name evidence="4" type="ORF">D4764_01G0020990</name>
</gene>
<comment type="caution">
    <text evidence="4">The sequence shown here is derived from an EMBL/GenBank/DDBJ whole genome shotgun (WGS) entry which is preliminary data.</text>
</comment>
<dbReference type="PANTHER" id="PTHR19232">
    <property type="entry name" value="CENTROCORTIN FAMILY MEMBER"/>
    <property type="match status" value="1"/>
</dbReference>
<sequence>MLMLGQEESPSVLRDNIKLQLSIYAYLEAAEHRHTVCCFSHEAADVLPPPVCVRAPCKTSSAPHQEPSWRLKRVCEGTDLNVGGWNHKWSFYLEIGKRKRDRERTTVIAVLRRSVKKLQEVAERAEKMLTDTIVEEEFELKEEEPWYDRQDLEHDLQLAAELGKSLLERNKELEQGLQQMCSSNQEQLQEIEVRSPRPGHRGPPKPSGLFMGPLHMKVGVSRGQGAVQYLSKQVDVLRQVNDQHAKVYEQLDVAARELEQNNHKLVLDKRTAQQKIQGLMETVELLQTQVDELQRQLEDVRLSPGRRHWEPRAARGARSVSCLQELQNSLRYEDEPPDAVDSTEVAWWEEERASLQHSLRALQTQFAGERARREELQREAQLLTGENAALEQQVSGMEACRVRVAELELEVEELRQLWESSSRSGPAST</sequence>
<feature type="coiled-coil region" evidence="3">
    <location>
        <begin position="108"/>
        <end position="135"/>
    </location>
</feature>
<dbReference type="PANTHER" id="PTHR19232:SF1">
    <property type="entry name" value="CEREBELLAR DEGENERATION-RELATED PROTEIN 2"/>
    <property type="match status" value="1"/>
</dbReference>
<evidence type="ECO:0000256" key="2">
    <source>
        <dbReference type="ARBA" id="ARBA00023054"/>
    </source>
</evidence>
<comment type="similarity">
    <text evidence="1">Belongs to the CDR2 family.</text>
</comment>
<dbReference type="EMBL" id="RHFK02000001">
    <property type="protein sequence ID" value="TWW82284.1"/>
    <property type="molecule type" value="Genomic_DNA"/>
</dbReference>
<evidence type="ECO:0000256" key="3">
    <source>
        <dbReference type="SAM" id="Coils"/>
    </source>
</evidence>
<feature type="coiled-coil region" evidence="3">
    <location>
        <begin position="241"/>
        <end position="303"/>
    </location>
</feature>
<dbReference type="Proteomes" id="UP000324091">
    <property type="component" value="Chromosome 1"/>
</dbReference>
<dbReference type="AlphaFoldDB" id="A0A5C6PRI7"/>
<feature type="coiled-coil region" evidence="3">
    <location>
        <begin position="359"/>
        <end position="417"/>
    </location>
</feature>
<protein>
    <submittedName>
        <fullName evidence="4">Cerebellar degeneration-related protein 2</fullName>
    </submittedName>
</protein>
<organism evidence="4 5">
    <name type="scientific">Takifugu flavidus</name>
    <name type="common">sansaifugu</name>
    <dbReference type="NCBI Taxonomy" id="433684"/>
    <lineage>
        <taxon>Eukaryota</taxon>
        <taxon>Metazoa</taxon>
        <taxon>Chordata</taxon>
        <taxon>Craniata</taxon>
        <taxon>Vertebrata</taxon>
        <taxon>Euteleostomi</taxon>
        <taxon>Actinopterygii</taxon>
        <taxon>Neopterygii</taxon>
        <taxon>Teleostei</taxon>
        <taxon>Neoteleostei</taxon>
        <taxon>Acanthomorphata</taxon>
        <taxon>Eupercaria</taxon>
        <taxon>Tetraodontiformes</taxon>
        <taxon>Tetradontoidea</taxon>
        <taxon>Tetraodontidae</taxon>
        <taxon>Takifugu</taxon>
    </lineage>
</organism>
<accession>A0A5C6PRI7</accession>
<dbReference type="InterPro" id="IPR026079">
    <property type="entry name" value="CDR2"/>
</dbReference>
<proteinExistence type="inferred from homology"/>